<proteinExistence type="inferred from homology"/>
<evidence type="ECO:0000259" key="2">
    <source>
        <dbReference type="Pfam" id="PF01425"/>
    </source>
</evidence>
<comment type="similarity">
    <text evidence="1">Belongs to the amidase family.</text>
</comment>
<organism evidence="3 4">
    <name type="scientific">Haliscomenobacter hydrossis (strain ATCC 27775 / DSM 1100 / LMG 10767 / O)</name>
    <dbReference type="NCBI Taxonomy" id="760192"/>
    <lineage>
        <taxon>Bacteria</taxon>
        <taxon>Pseudomonadati</taxon>
        <taxon>Bacteroidota</taxon>
        <taxon>Saprospiria</taxon>
        <taxon>Saprospirales</taxon>
        <taxon>Haliscomenobacteraceae</taxon>
        <taxon>Haliscomenobacter</taxon>
    </lineage>
</organism>
<dbReference type="InterPro" id="IPR023631">
    <property type="entry name" value="Amidase_dom"/>
</dbReference>
<dbReference type="KEGG" id="hhy:Halhy_0044"/>
<dbReference type="AlphaFoldDB" id="F4KRG8"/>
<dbReference type="HOGENOM" id="CLU_009600_0_4_10"/>
<evidence type="ECO:0000256" key="1">
    <source>
        <dbReference type="ARBA" id="ARBA00009199"/>
    </source>
</evidence>
<keyword evidence="4" id="KW-1185">Reference proteome</keyword>
<reference key="2">
    <citation type="submission" date="2011-04" db="EMBL/GenBank/DDBJ databases">
        <title>Complete sequence of chromosome of Haliscomenobacter hydrossis DSM 1100.</title>
        <authorList>
            <consortium name="US DOE Joint Genome Institute (JGI-PGF)"/>
            <person name="Lucas S."/>
            <person name="Han J."/>
            <person name="Lapidus A."/>
            <person name="Bruce D."/>
            <person name="Goodwin L."/>
            <person name="Pitluck S."/>
            <person name="Peters L."/>
            <person name="Kyrpides N."/>
            <person name="Mavromatis K."/>
            <person name="Ivanova N."/>
            <person name="Ovchinnikova G."/>
            <person name="Pagani I."/>
            <person name="Daligault H."/>
            <person name="Detter J.C."/>
            <person name="Han C."/>
            <person name="Land M."/>
            <person name="Hauser L."/>
            <person name="Markowitz V."/>
            <person name="Cheng J.-F."/>
            <person name="Hugenholtz P."/>
            <person name="Woyke T."/>
            <person name="Wu D."/>
            <person name="Verbarg S."/>
            <person name="Frueling A."/>
            <person name="Brambilla E."/>
            <person name="Klenk H.-P."/>
            <person name="Eisen J.A."/>
        </authorList>
    </citation>
    <scope>NUCLEOTIDE SEQUENCE</scope>
    <source>
        <strain>DSM 1100</strain>
    </source>
</reference>
<dbReference type="PANTHER" id="PTHR11895">
    <property type="entry name" value="TRANSAMIDASE"/>
    <property type="match status" value="1"/>
</dbReference>
<dbReference type="Proteomes" id="UP000008461">
    <property type="component" value="Chromosome"/>
</dbReference>
<dbReference type="PANTHER" id="PTHR11895:SF7">
    <property type="entry name" value="GLUTAMYL-TRNA(GLN) AMIDOTRANSFERASE SUBUNIT A, MITOCHONDRIAL"/>
    <property type="match status" value="1"/>
</dbReference>
<dbReference type="Pfam" id="PF01425">
    <property type="entry name" value="Amidase"/>
    <property type="match status" value="1"/>
</dbReference>
<protein>
    <submittedName>
        <fullName evidence="3">Amidase</fullName>
    </submittedName>
</protein>
<dbReference type="Gene3D" id="3.90.1300.10">
    <property type="entry name" value="Amidase signature (AS) domain"/>
    <property type="match status" value="1"/>
</dbReference>
<dbReference type="EMBL" id="CP002691">
    <property type="protein sequence ID" value="AEE47958.1"/>
    <property type="molecule type" value="Genomic_DNA"/>
</dbReference>
<dbReference type="GO" id="GO:0003824">
    <property type="term" value="F:catalytic activity"/>
    <property type="evidence" value="ECO:0007669"/>
    <property type="project" value="InterPro"/>
</dbReference>
<dbReference type="eggNOG" id="COG0154">
    <property type="taxonomic scope" value="Bacteria"/>
</dbReference>
<dbReference type="STRING" id="760192.Halhy_0044"/>
<dbReference type="InterPro" id="IPR000120">
    <property type="entry name" value="Amidase"/>
</dbReference>
<dbReference type="InterPro" id="IPR020556">
    <property type="entry name" value="Amidase_CS"/>
</dbReference>
<dbReference type="OrthoDB" id="9811471at2"/>
<feature type="domain" description="Amidase" evidence="2">
    <location>
        <begin position="28"/>
        <end position="476"/>
    </location>
</feature>
<dbReference type="PROSITE" id="PS00571">
    <property type="entry name" value="AMIDASES"/>
    <property type="match status" value="1"/>
</dbReference>
<dbReference type="InterPro" id="IPR036928">
    <property type="entry name" value="AS_sf"/>
</dbReference>
<gene>
    <name evidence="3" type="ordered locus">Halhy_0044</name>
</gene>
<evidence type="ECO:0000313" key="3">
    <source>
        <dbReference type="EMBL" id="AEE47958.1"/>
    </source>
</evidence>
<dbReference type="RefSeq" id="WP_013762522.1">
    <property type="nucleotide sequence ID" value="NC_015510.1"/>
</dbReference>
<evidence type="ECO:0000313" key="4">
    <source>
        <dbReference type="Proteomes" id="UP000008461"/>
    </source>
</evidence>
<reference evidence="3 4" key="1">
    <citation type="journal article" date="2011" name="Stand. Genomic Sci.">
        <title>Complete genome sequence of Haliscomenobacter hydrossis type strain (O).</title>
        <authorList>
            <consortium name="US DOE Joint Genome Institute (JGI-PGF)"/>
            <person name="Daligault H."/>
            <person name="Lapidus A."/>
            <person name="Zeytun A."/>
            <person name="Nolan M."/>
            <person name="Lucas S."/>
            <person name="Del Rio T.G."/>
            <person name="Tice H."/>
            <person name="Cheng J.F."/>
            <person name="Tapia R."/>
            <person name="Han C."/>
            <person name="Goodwin L."/>
            <person name="Pitluck S."/>
            <person name="Liolios K."/>
            <person name="Pagani I."/>
            <person name="Ivanova N."/>
            <person name="Huntemann M."/>
            <person name="Mavromatis K."/>
            <person name="Mikhailova N."/>
            <person name="Pati A."/>
            <person name="Chen A."/>
            <person name="Palaniappan K."/>
            <person name="Land M."/>
            <person name="Hauser L."/>
            <person name="Brambilla E.M."/>
            <person name="Rohde M."/>
            <person name="Verbarg S."/>
            <person name="Goker M."/>
            <person name="Bristow J."/>
            <person name="Eisen J.A."/>
            <person name="Markowitz V."/>
            <person name="Hugenholtz P."/>
            <person name="Kyrpides N.C."/>
            <person name="Klenk H.P."/>
            <person name="Woyke T."/>
        </authorList>
    </citation>
    <scope>NUCLEOTIDE SEQUENCE [LARGE SCALE GENOMIC DNA]</scope>
    <source>
        <strain evidence="4">ATCC 27775 / DSM 1100 / LMG 10767 / O</strain>
    </source>
</reference>
<dbReference type="SUPFAM" id="SSF75304">
    <property type="entry name" value="Amidase signature (AS) enzymes"/>
    <property type="match status" value="1"/>
</dbReference>
<name>F4KRG8_HALH1</name>
<sequence length="495" mass="52992">MLSYEEYRQYDATGLAELVRKKEASAAELLQTAIQRAESVNPQINAIIHPLYESAKATVAAESLSGPFAGVPFLVKDLGLEMKDTPLRVGCKGYTGYTSSVDSYAIQKIKAAGLVIMGKTNTPEFGLTPYTEPELFGPTLNPWNLAHSPGGSSGGSGAAVAAGIVPMATASDGGGSIRIPASCCGLFGLKPTRGRISLGPIYGEMWSGAVVESCVSRSVRDTAAYLDALAGSLSGDPYQLSNPSAAYLAELGQHPGSLRIAFSTVHPLGLPVDQACKDAVAKMAKQLSDLGHRVEEALPLPYFKEDLLERFLVVVSGESAAELQQLSKHLQRRATTADVETNTYALALLGRTFNAGDFAQAKKGWNEIAQRVAQFHQQYDLLLTPTLASRPIKIGALQNSAAEQTLLKFINSLNLGFMVKASIGQLADKAFGYIPWTPFANMTGQPSMNIPTLWTEENLPVGTMFTALQGREDLLLRLAAQLEQVMPWGDKIPDL</sequence>
<accession>F4KRG8</accession>